<keyword evidence="1" id="KW-1003">Cell membrane</keyword>
<feature type="transmembrane region" description="Helical" evidence="5">
    <location>
        <begin position="52"/>
        <end position="70"/>
    </location>
</feature>
<gene>
    <name evidence="6" type="ORF">V6575_04060</name>
</gene>
<dbReference type="EMBL" id="JBAKIA010000002">
    <property type="protein sequence ID" value="MEJ8473250.1"/>
    <property type="molecule type" value="Genomic_DNA"/>
</dbReference>
<feature type="transmembrane region" description="Helical" evidence="5">
    <location>
        <begin position="138"/>
        <end position="156"/>
    </location>
</feature>
<comment type="caution">
    <text evidence="6">The sequence shown here is derived from an EMBL/GenBank/DDBJ whole genome shotgun (WGS) entry which is preliminary data.</text>
</comment>
<dbReference type="NCBIfam" id="NF002099">
    <property type="entry name" value="PRK00944.1"/>
    <property type="match status" value="1"/>
</dbReference>
<evidence type="ECO:0000256" key="1">
    <source>
        <dbReference type="ARBA" id="ARBA00022475"/>
    </source>
</evidence>
<evidence type="ECO:0000313" key="6">
    <source>
        <dbReference type="EMBL" id="MEJ8473250.1"/>
    </source>
</evidence>
<feature type="transmembrane region" description="Helical" evidence="5">
    <location>
        <begin position="108"/>
        <end position="132"/>
    </location>
</feature>
<keyword evidence="7" id="KW-1185">Reference proteome</keyword>
<reference evidence="6 7" key="1">
    <citation type="submission" date="2024-02" db="EMBL/GenBank/DDBJ databases">
        <title>Roseibium algae sp. nov., isolated from marine alga (Grateloupia sp.), showing potential in myo-inositol conversion.</title>
        <authorList>
            <person name="Wang Y."/>
        </authorList>
    </citation>
    <scope>NUCLEOTIDE SEQUENCE [LARGE SCALE GENOMIC DNA]</scope>
    <source>
        <strain evidence="6 7">H3510</strain>
    </source>
</reference>
<evidence type="ECO:0000256" key="3">
    <source>
        <dbReference type="ARBA" id="ARBA00022989"/>
    </source>
</evidence>
<protein>
    <submittedName>
        <fullName evidence="6">DUF2585 domain-containing protein</fullName>
    </submittedName>
</protein>
<evidence type="ECO:0000256" key="2">
    <source>
        <dbReference type="ARBA" id="ARBA00022692"/>
    </source>
</evidence>
<keyword evidence="3 5" id="KW-1133">Transmembrane helix</keyword>
<dbReference type="Proteomes" id="UP001385499">
    <property type="component" value="Unassembled WGS sequence"/>
</dbReference>
<keyword evidence="4 5" id="KW-0472">Membrane</keyword>
<accession>A0ABU8THY8</accession>
<evidence type="ECO:0000256" key="4">
    <source>
        <dbReference type="ARBA" id="ARBA00023136"/>
    </source>
</evidence>
<organism evidence="6 7">
    <name type="scientific">Roseibium algae</name>
    <dbReference type="NCBI Taxonomy" id="3123038"/>
    <lineage>
        <taxon>Bacteria</taxon>
        <taxon>Pseudomonadati</taxon>
        <taxon>Pseudomonadota</taxon>
        <taxon>Alphaproteobacteria</taxon>
        <taxon>Hyphomicrobiales</taxon>
        <taxon>Stappiaceae</taxon>
        <taxon>Roseibium</taxon>
    </lineage>
</organism>
<dbReference type="Pfam" id="PF10755">
    <property type="entry name" value="DUF2585"/>
    <property type="match status" value="1"/>
</dbReference>
<dbReference type="RefSeq" id="WP_340273341.1">
    <property type="nucleotide sequence ID" value="NZ_JBAKIA010000002.1"/>
</dbReference>
<evidence type="ECO:0000313" key="7">
    <source>
        <dbReference type="Proteomes" id="UP001385499"/>
    </source>
</evidence>
<sequence>MIWVAILGVIAATAGILLAMGRPPICTCGYVRFWTPVGDLSGTSQHVADWYTLSHIIHGFLFYLVLWLAFKSRPAGERALIATLIEAAWEIVENSPWIIERYRETTIAIGYTGDSVLNSVFDIVWMLFGFWFAWRTPVWMSIAVAIAFELLALWIIRDNLTLNVLMLLHPIEAIKAWQGS</sequence>
<keyword evidence="2 5" id="KW-0812">Transmembrane</keyword>
<evidence type="ECO:0000256" key="5">
    <source>
        <dbReference type="SAM" id="Phobius"/>
    </source>
</evidence>
<dbReference type="InterPro" id="IPR019691">
    <property type="entry name" value="DUF2585"/>
</dbReference>
<name>A0ABU8THY8_9HYPH</name>
<proteinExistence type="predicted"/>